<dbReference type="GO" id="GO:1901137">
    <property type="term" value="P:carbohydrate derivative biosynthetic process"/>
    <property type="evidence" value="ECO:0007669"/>
    <property type="project" value="UniProtKB-ARBA"/>
</dbReference>
<dbReference type="EMBL" id="LBVP01000022">
    <property type="protein sequence ID" value="KKQ88311.1"/>
    <property type="molecule type" value="Genomic_DNA"/>
</dbReference>
<dbReference type="InterPro" id="IPR004276">
    <property type="entry name" value="GlycoTrans_28_N"/>
</dbReference>
<evidence type="ECO:0000259" key="3">
    <source>
        <dbReference type="Pfam" id="PF03033"/>
    </source>
</evidence>
<protein>
    <recommendedName>
        <fullName evidence="7">UDP-N-acetylglucosamine--N-acetylmuramyl-(pentapeptide) pyrophosphoryl-undecaprenol N-acetylglucosamine transferase</fullName>
    </recommendedName>
</protein>
<keyword evidence="2" id="KW-0808">Transferase</keyword>
<evidence type="ECO:0000313" key="5">
    <source>
        <dbReference type="EMBL" id="KKQ88311.1"/>
    </source>
</evidence>
<dbReference type="Pfam" id="PF03033">
    <property type="entry name" value="Glyco_transf_28"/>
    <property type="match status" value="1"/>
</dbReference>
<dbReference type="Gene3D" id="3.40.50.2000">
    <property type="entry name" value="Glycogen Phosphorylase B"/>
    <property type="match status" value="2"/>
</dbReference>
<dbReference type="InterPro" id="IPR007235">
    <property type="entry name" value="Glyco_trans_28_C"/>
</dbReference>
<proteinExistence type="predicted"/>
<dbReference type="CDD" id="cd03785">
    <property type="entry name" value="GT28_MurG"/>
    <property type="match status" value="1"/>
</dbReference>
<evidence type="ECO:0008006" key="7">
    <source>
        <dbReference type="Google" id="ProtNLM"/>
    </source>
</evidence>
<dbReference type="AlphaFoldDB" id="A0A0G0PG93"/>
<keyword evidence="1" id="KW-0328">Glycosyltransferase</keyword>
<dbReference type="SUPFAM" id="SSF53756">
    <property type="entry name" value="UDP-Glycosyltransferase/glycogen phosphorylase"/>
    <property type="match status" value="1"/>
</dbReference>
<feature type="domain" description="Glycosyl transferase family 28 C-terminal" evidence="4">
    <location>
        <begin position="193"/>
        <end position="345"/>
    </location>
</feature>
<evidence type="ECO:0000313" key="6">
    <source>
        <dbReference type="Proteomes" id="UP000034893"/>
    </source>
</evidence>
<accession>A0A0G0PG93</accession>
<organism evidence="5 6">
    <name type="scientific">Candidatus Curtissbacteria bacterium GW2011_GWC2_38_9</name>
    <dbReference type="NCBI Taxonomy" id="1618414"/>
    <lineage>
        <taxon>Bacteria</taxon>
        <taxon>Candidatus Curtissiibacteriota</taxon>
    </lineage>
</organism>
<evidence type="ECO:0000256" key="2">
    <source>
        <dbReference type="ARBA" id="ARBA00022679"/>
    </source>
</evidence>
<comment type="caution">
    <text evidence="5">The sequence shown here is derived from an EMBL/GenBank/DDBJ whole genome shotgun (WGS) entry which is preliminary data.</text>
</comment>
<name>A0A0G0PG93_9BACT</name>
<sequence length="366" mass="40673">MKKIVICGGHLTPALALIEQFENDKNCQILFFGRKYATEGSESLSAEYRVITQKGIRFFSVETGRLQRKFTKFTIPSLLKIPLGFLESFIFLLIERPTLIISFGGYLSVPVVFSGWLLGIATIAHEQSIIPGLATKINSIFAKKLFLSWPQTLSYFPKEKCQVIGNLIRKSIFKTSAKSIKISQFLNKSKKLILITGGNQGSHFLNKLVFTSLDIFDNYHIFHQVGTANFKGDWDFAARLKQKNYLAIDYIQPEDIGAVLNKASVVISRSGANTVWELAALAKPAILVPLPIAALGEQKANAKILEKAGSSIVIGQKDTDSKVIKTAVGQIITDYAKYKNDAQKFQKTLPLDAALKMALFIRKFCV</sequence>
<reference evidence="5 6" key="1">
    <citation type="journal article" date="2015" name="Nature">
        <title>rRNA introns, odd ribosomes, and small enigmatic genomes across a large radiation of phyla.</title>
        <authorList>
            <person name="Brown C.T."/>
            <person name="Hug L.A."/>
            <person name="Thomas B.C."/>
            <person name="Sharon I."/>
            <person name="Castelle C.J."/>
            <person name="Singh A."/>
            <person name="Wilkins M.J."/>
            <person name="Williams K.H."/>
            <person name="Banfield J.F."/>
        </authorList>
    </citation>
    <scope>NUCLEOTIDE SEQUENCE [LARGE SCALE GENOMIC DNA]</scope>
</reference>
<dbReference type="Pfam" id="PF04101">
    <property type="entry name" value="Glyco_tran_28_C"/>
    <property type="match status" value="1"/>
</dbReference>
<dbReference type="PANTHER" id="PTHR21015:SF22">
    <property type="entry name" value="GLYCOSYLTRANSFERASE"/>
    <property type="match status" value="1"/>
</dbReference>
<dbReference type="GO" id="GO:0016758">
    <property type="term" value="F:hexosyltransferase activity"/>
    <property type="evidence" value="ECO:0007669"/>
    <property type="project" value="InterPro"/>
</dbReference>
<dbReference type="Proteomes" id="UP000034893">
    <property type="component" value="Unassembled WGS sequence"/>
</dbReference>
<dbReference type="GO" id="GO:0005975">
    <property type="term" value="P:carbohydrate metabolic process"/>
    <property type="evidence" value="ECO:0007669"/>
    <property type="project" value="InterPro"/>
</dbReference>
<dbReference type="PANTHER" id="PTHR21015">
    <property type="entry name" value="UDP-N-ACETYLGLUCOSAMINE--N-ACETYLMURAMYL-(PENTAPEPTIDE) PYROPHOSPHORYL-UNDECAPRENOL N-ACETYLGLUCOSAMINE TRANSFERASE 1"/>
    <property type="match status" value="1"/>
</dbReference>
<dbReference type="PATRIC" id="fig|1618414.3.peg.534"/>
<gene>
    <name evidence="5" type="ORF">UT12_C0022G0002</name>
</gene>
<evidence type="ECO:0000256" key="1">
    <source>
        <dbReference type="ARBA" id="ARBA00022676"/>
    </source>
</evidence>
<evidence type="ECO:0000259" key="4">
    <source>
        <dbReference type="Pfam" id="PF04101"/>
    </source>
</evidence>
<feature type="domain" description="Glycosyltransferase family 28 N-terminal" evidence="3">
    <location>
        <begin position="8"/>
        <end position="146"/>
    </location>
</feature>